<proteinExistence type="predicted"/>
<reference evidence="4 5" key="1">
    <citation type="submission" date="2017-09" db="EMBL/GenBank/DDBJ databases">
        <authorList>
            <person name="Lee N."/>
            <person name="Cho B.-K."/>
        </authorList>
    </citation>
    <scope>NUCLEOTIDE SEQUENCE [LARGE SCALE GENOMIC DNA]</scope>
    <source>
        <strain evidence="4 5">ATCC 27465</strain>
    </source>
</reference>
<dbReference type="Pfam" id="PF05057">
    <property type="entry name" value="DUF676"/>
    <property type="match status" value="1"/>
</dbReference>
<dbReference type="EMBL" id="CP023690">
    <property type="protein sequence ID" value="QEV60691.1"/>
    <property type="molecule type" value="Genomic_DNA"/>
</dbReference>
<evidence type="ECO:0000313" key="4">
    <source>
        <dbReference type="EMBL" id="QEV60691.1"/>
    </source>
</evidence>
<keyword evidence="6" id="KW-1185">Reference proteome</keyword>
<dbReference type="AlphaFoldDB" id="A0A5P2X8D1"/>
<dbReference type="Proteomes" id="UP000549009">
    <property type="component" value="Unassembled WGS sequence"/>
</dbReference>
<dbReference type="Proteomes" id="UP000326505">
    <property type="component" value="Chromosome"/>
</dbReference>
<accession>A0A5P2X8D1</accession>
<evidence type="ECO:0000313" key="6">
    <source>
        <dbReference type="Proteomes" id="UP000549009"/>
    </source>
</evidence>
<dbReference type="Gene3D" id="3.40.50.1820">
    <property type="entry name" value="alpha/beta hydrolase"/>
    <property type="match status" value="1"/>
</dbReference>
<evidence type="ECO:0000313" key="3">
    <source>
        <dbReference type="EMBL" id="MBB5106656.1"/>
    </source>
</evidence>
<dbReference type="SUPFAM" id="SSF53474">
    <property type="entry name" value="alpha/beta-Hydrolases"/>
    <property type="match status" value="1"/>
</dbReference>
<name>A0A5P2X8D1_STRST</name>
<dbReference type="InterPro" id="IPR007751">
    <property type="entry name" value="DUF676_lipase-like"/>
</dbReference>
<gene>
    <name evidence="4" type="ORF">CP982_19815</name>
    <name evidence="3" type="ORF">FHS40_005769</name>
</gene>
<dbReference type="EMBL" id="JACHJD010000010">
    <property type="protein sequence ID" value="MBB5106656.1"/>
    <property type="molecule type" value="Genomic_DNA"/>
</dbReference>
<sequence length="415" mass="45243">MPEEQPPSEEQVQEALRAAPPITIGSGPAEPVTTAAPAPSEVWPLPNGTAWVYHGEGNQGLTRPVILADGFNSGPSSLNDLWDHLDRKDFAFLTELRRRGRDVVLLGFNERSASILDNAQAAEAAIMRANAQLQNDARLTVGGFSMGGLVTRYALARMETRDMDHRTALYVSYDSPHRGAWIPIALQSFAHYIRKLNSAFSDQMNSPAAQQLLWQHIAEWQDTPATSKLRTEFLAALEEVGNWPRMPLLIGVANGVADGTGNGVEPGQLAFEGKGLSVLGSRLLTQSPGERQLVAKLRVVTPPPAKEVYTSGLPRIDGAPGGTLNSFEILADRFNALPPILGFRSEAHIKSHSFVPAVSAVAIRDLDTDEKLYANISTLSPEDSELNEFRCASQNEGHTRITEELCTWILDRLPD</sequence>
<evidence type="ECO:0000259" key="2">
    <source>
        <dbReference type="Pfam" id="PF05057"/>
    </source>
</evidence>
<dbReference type="InterPro" id="IPR029058">
    <property type="entry name" value="AB_hydrolase_fold"/>
</dbReference>
<feature type="region of interest" description="Disordered" evidence="1">
    <location>
        <begin position="1"/>
        <end position="36"/>
    </location>
</feature>
<feature type="domain" description="DUF676" evidence="2">
    <location>
        <begin position="134"/>
        <end position="186"/>
    </location>
</feature>
<organism evidence="4 5">
    <name type="scientific">Streptomyces spectabilis</name>
    <dbReference type="NCBI Taxonomy" id="68270"/>
    <lineage>
        <taxon>Bacteria</taxon>
        <taxon>Bacillati</taxon>
        <taxon>Actinomycetota</taxon>
        <taxon>Actinomycetes</taxon>
        <taxon>Kitasatosporales</taxon>
        <taxon>Streptomycetaceae</taxon>
        <taxon>Streptomyces</taxon>
    </lineage>
</organism>
<dbReference type="KEGG" id="sspb:CP982_19815"/>
<evidence type="ECO:0000256" key="1">
    <source>
        <dbReference type="SAM" id="MobiDB-lite"/>
    </source>
</evidence>
<protein>
    <recommendedName>
        <fullName evidence="2">DUF676 domain-containing protein</fullName>
    </recommendedName>
</protein>
<dbReference type="OrthoDB" id="4535652at2"/>
<reference evidence="3 6" key="2">
    <citation type="submission" date="2020-08" db="EMBL/GenBank/DDBJ databases">
        <title>Genomic Encyclopedia of Type Strains, Phase III (KMG-III): the genomes of soil and plant-associated and newly described type strains.</title>
        <authorList>
            <person name="Whitman W."/>
        </authorList>
    </citation>
    <scope>NUCLEOTIDE SEQUENCE [LARGE SCALE GENOMIC DNA]</scope>
    <source>
        <strain evidence="3 6">CECT 3146</strain>
    </source>
</reference>
<evidence type="ECO:0000313" key="5">
    <source>
        <dbReference type="Proteomes" id="UP000326505"/>
    </source>
</evidence>
<dbReference type="RefSeq" id="WP_150511776.1">
    <property type="nucleotide sequence ID" value="NZ_BMSQ01000022.1"/>
</dbReference>